<proteinExistence type="predicted"/>
<evidence type="ECO:0000313" key="2">
    <source>
        <dbReference type="Proteomes" id="UP000603227"/>
    </source>
</evidence>
<keyword evidence="2" id="KW-1185">Reference proteome</keyword>
<organism evidence="1 2">
    <name type="scientific">Streptomyces capitiformicae</name>
    <dbReference type="NCBI Taxonomy" id="2014920"/>
    <lineage>
        <taxon>Bacteria</taxon>
        <taxon>Bacillati</taxon>
        <taxon>Actinomycetota</taxon>
        <taxon>Actinomycetes</taxon>
        <taxon>Kitasatosporales</taxon>
        <taxon>Streptomycetaceae</taxon>
        <taxon>Streptomyces</taxon>
    </lineage>
</organism>
<accession>A0A918ZFK5</accession>
<sequence>MAEASVRNEQPNARDPEVAVTVPKNAPKKWEKAREFALGIAGARSGRPGEAGLTCAAALGTIDSGQDG</sequence>
<dbReference type="AlphaFoldDB" id="A0A918ZFK5"/>
<dbReference type="Proteomes" id="UP000603227">
    <property type="component" value="Unassembled WGS sequence"/>
</dbReference>
<protein>
    <submittedName>
        <fullName evidence="1">Uncharacterized protein</fullName>
    </submittedName>
</protein>
<name>A0A918ZFK5_9ACTN</name>
<reference evidence="1" key="2">
    <citation type="submission" date="2020-09" db="EMBL/GenBank/DDBJ databases">
        <authorList>
            <person name="Sun Q."/>
            <person name="Zhou Y."/>
        </authorList>
    </citation>
    <scope>NUCLEOTIDE SEQUENCE</scope>
    <source>
        <strain evidence="1">CGMCC 4.7403</strain>
    </source>
</reference>
<reference evidence="1" key="1">
    <citation type="journal article" date="2014" name="Int. J. Syst. Evol. Microbiol.">
        <title>Complete genome sequence of Corynebacterium casei LMG S-19264T (=DSM 44701T), isolated from a smear-ripened cheese.</title>
        <authorList>
            <consortium name="US DOE Joint Genome Institute (JGI-PGF)"/>
            <person name="Walter F."/>
            <person name="Albersmeier A."/>
            <person name="Kalinowski J."/>
            <person name="Ruckert C."/>
        </authorList>
    </citation>
    <scope>NUCLEOTIDE SEQUENCE</scope>
    <source>
        <strain evidence="1">CGMCC 4.7403</strain>
    </source>
</reference>
<gene>
    <name evidence="1" type="ORF">GCM10017771_70100</name>
</gene>
<dbReference type="EMBL" id="BNAT01000032">
    <property type="protein sequence ID" value="GHE48801.1"/>
    <property type="molecule type" value="Genomic_DNA"/>
</dbReference>
<evidence type="ECO:0000313" key="1">
    <source>
        <dbReference type="EMBL" id="GHE48801.1"/>
    </source>
</evidence>
<comment type="caution">
    <text evidence="1">The sequence shown here is derived from an EMBL/GenBank/DDBJ whole genome shotgun (WGS) entry which is preliminary data.</text>
</comment>